<organism evidence="6 7">
    <name type="scientific">Dehalogenimonas formicexedens</name>
    <dbReference type="NCBI Taxonomy" id="1839801"/>
    <lineage>
        <taxon>Bacteria</taxon>
        <taxon>Bacillati</taxon>
        <taxon>Chloroflexota</taxon>
        <taxon>Dehalococcoidia</taxon>
        <taxon>Dehalococcoidales</taxon>
        <taxon>Dehalococcoidaceae</taxon>
        <taxon>Dehalogenimonas</taxon>
    </lineage>
</organism>
<evidence type="ECO:0000256" key="3">
    <source>
        <dbReference type="PIRSR" id="PIRSR000390-1"/>
    </source>
</evidence>
<dbReference type="InterPro" id="IPR015422">
    <property type="entry name" value="PyrdxlP-dep_Trfase_small"/>
</dbReference>
<dbReference type="CDD" id="cd00616">
    <property type="entry name" value="AHBA_syn"/>
    <property type="match status" value="1"/>
</dbReference>
<comment type="similarity">
    <text evidence="2 5">Belongs to the DegT/DnrJ/EryC1 family.</text>
</comment>
<evidence type="ECO:0000313" key="7">
    <source>
        <dbReference type="Proteomes" id="UP000185934"/>
    </source>
</evidence>
<dbReference type="InterPro" id="IPR015421">
    <property type="entry name" value="PyrdxlP-dep_Trfase_major"/>
</dbReference>
<dbReference type="PANTHER" id="PTHR30244:SF34">
    <property type="entry name" value="DTDP-4-AMINO-4,6-DIDEOXYGALACTOSE TRANSAMINASE"/>
    <property type="match status" value="1"/>
</dbReference>
<dbReference type="InterPro" id="IPR000653">
    <property type="entry name" value="DegT/StrS_aminotransferase"/>
</dbReference>
<dbReference type="RefSeq" id="WP_076004719.1">
    <property type="nucleotide sequence ID" value="NZ_CP018258.1"/>
</dbReference>
<dbReference type="EC" id="2.6.1.102" evidence="6"/>
<evidence type="ECO:0000256" key="4">
    <source>
        <dbReference type="PIRSR" id="PIRSR000390-2"/>
    </source>
</evidence>
<keyword evidence="6" id="KW-0032">Aminotransferase</keyword>
<dbReference type="EMBL" id="CP018258">
    <property type="protein sequence ID" value="APV45137.1"/>
    <property type="molecule type" value="Genomic_DNA"/>
</dbReference>
<dbReference type="Gene3D" id="3.40.640.10">
    <property type="entry name" value="Type I PLP-dependent aspartate aminotransferase-like (Major domain)"/>
    <property type="match status" value="1"/>
</dbReference>
<dbReference type="PIRSF" id="PIRSF000390">
    <property type="entry name" value="PLP_StrS"/>
    <property type="match status" value="1"/>
</dbReference>
<keyword evidence="6" id="KW-0808">Transferase</keyword>
<evidence type="ECO:0000256" key="1">
    <source>
        <dbReference type="ARBA" id="ARBA00022898"/>
    </source>
</evidence>
<feature type="active site" description="Proton acceptor" evidence="3">
    <location>
        <position position="179"/>
    </location>
</feature>
<evidence type="ECO:0000256" key="2">
    <source>
        <dbReference type="ARBA" id="ARBA00037999"/>
    </source>
</evidence>
<dbReference type="KEGG" id="dfo:Dform_01818"/>
<dbReference type="Pfam" id="PF01041">
    <property type="entry name" value="DegT_DnrJ_EryC1"/>
    <property type="match status" value="1"/>
</dbReference>
<proteinExistence type="inferred from homology"/>
<feature type="modified residue" description="N6-(pyridoxal phosphate)lysine" evidence="4">
    <location>
        <position position="179"/>
    </location>
</feature>
<dbReference type="GO" id="GO:0030170">
    <property type="term" value="F:pyridoxal phosphate binding"/>
    <property type="evidence" value="ECO:0007669"/>
    <property type="project" value="UniProtKB-ARBA"/>
</dbReference>
<protein>
    <submittedName>
        <fullName evidence="6">Perosamine synthase</fullName>
        <ecNumber evidence="6">2.6.1.102</ecNumber>
    </submittedName>
</protein>
<keyword evidence="1 4" id="KW-0663">Pyridoxal phosphate</keyword>
<dbReference type="STRING" id="1839801.Dform_01818"/>
<reference evidence="7" key="1">
    <citation type="submission" date="2016-11" db="EMBL/GenBank/DDBJ databases">
        <title>Dehalogenimonas formicexedens sp. nov., a chlorinated alkane respiring bacterium isolated from contaminated groundwater.</title>
        <authorList>
            <person name="Key T.A."/>
            <person name="Bowman K.S."/>
            <person name="Lee I."/>
            <person name="Chun J."/>
            <person name="Albuquerque L."/>
            <person name="da Costa M.S."/>
            <person name="Rainey F.A."/>
            <person name="Moe W.M."/>
        </authorList>
    </citation>
    <scope>NUCLEOTIDE SEQUENCE [LARGE SCALE GENOMIC DNA]</scope>
    <source>
        <strain evidence="7">NSZ-14</strain>
    </source>
</reference>
<gene>
    <name evidence="6" type="primary">per</name>
    <name evidence="6" type="synonym">rfbE</name>
    <name evidence="6" type="ORF">Dform_01818</name>
</gene>
<dbReference type="InterPro" id="IPR015424">
    <property type="entry name" value="PyrdxlP-dep_Trfase"/>
</dbReference>
<dbReference type="GO" id="GO:0000271">
    <property type="term" value="P:polysaccharide biosynthetic process"/>
    <property type="evidence" value="ECO:0007669"/>
    <property type="project" value="TreeGrafter"/>
</dbReference>
<evidence type="ECO:0000256" key="5">
    <source>
        <dbReference type="RuleBase" id="RU004508"/>
    </source>
</evidence>
<dbReference type="AlphaFoldDB" id="A0A1P8F9J1"/>
<dbReference type="GO" id="GO:0102933">
    <property type="term" value="F:GDP-4-dehydro-6-deoxy-D-mannose-4-aminotransferase activity"/>
    <property type="evidence" value="ECO:0007669"/>
    <property type="project" value="UniProtKB-EC"/>
</dbReference>
<dbReference type="Gene3D" id="3.90.1150.10">
    <property type="entry name" value="Aspartate Aminotransferase, domain 1"/>
    <property type="match status" value="1"/>
</dbReference>
<name>A0A1P8F9J1_9CHLR</name>
<dbReference type="OrthoDB" id="9810913at2"/>
<dbReference type="FunFam" id="3.40.640.10:FF:000089">
    <property type="entry name" value="Aminotransferase, DegT/DnrJ/EryC1/StrS family"/>
    <property type="match status" value="1"/>
</dbReference>
<accession>A0A1P8F9J1</accession>
<keyword evidence="7" id="KW-1185">Reference proteome</keyword>
<dbReference type="SUPFAM" id="SSF53383">
    <property type="entry name" value="PLP-dependent transferases"/>
    <property type="match status" value="1"/>
</dbReference>
<dbReference type="Proteomes" id="UP000185934">
    <property type="component" value="Chromosome"/>
</dbReference>
<dbReference type="PANTHER" id="PTHR30244">
    <property type="entry name" value="TRANSAMINASE"/>
    <property type="match status" value="1"/>
</dbReference>
<sequence>MIPIAQPVIDQAAVNAISAVLSSGKLAQGEQVKSFEGMFASYCGTKYAVATSNGTNALQLALLASEIEPGDEVITTPFSFVASANSILYCQAKPIFADIDPLTFNIDPKNVERLIGPRTRAILGVHLYGQPFDVNEILSLCSKHNLAFIEDACQAHGAEYHGQRVGSFGIGCFSFYPTKNMTTGEGGMMTTNDTRIAEKASVLRNHGQRERYKHEMLGYNFRMTDIAAAIGITQLARLDEFNAKRIQNANYLSQAIRRINGLISPFVANGIKHVFHQYTIRVTSDYPISRDALKERLQEKGVSSAVHYPIPIHKQPMYERLGYSVTLPEAEKAASQVLSLPIHPSLTQSDLDTIIEALIYE</sequence>
<evidence type="ECO:0000313" key="6">
    <source>
        <dbReference type="EMBL" id="APV45137.1"/>
    </source>
</evidence>